<feature type="domain" description="Xylose isomerase-like TIM barrel" evidence="1">
    <location>
        <begin position="21"/>
        <end position="255"/>
    </location>
</feature>
<reference evidence="2 3" key="1">
    <citation type="submission" date="2018-05" db="EMBL/GenBank/DDBJ databases">
        <title>Mucilaginibacter hurinus sp. nov., isolated from briquette warehouse soil.</title>
        <authorList>
            <person name="Choi L."/>
        </authorList>
    </citation>
    <scope>NUCLEOTIDE SEQUENCE [LARGE SCALE GENOMIC DNA]</scope>
    <source>
        <strain evidence="2 3">ZR32</strain>
    </source>
</reference>
<dbReference type="Proteomes" id="UP000253209">
    <property type="component" value="Unassembled WGS sequence"/>
</dbReference>
<dbReference type="AlphaFoldDB" id="A0A367GPH5"/>
<name>A0A367GPH5_9SPHI</name>
<proteinExistence type="predicted"/>
<dbReference type="EMBL" id="QGDC01000004">
    <property type="protein sequence ID" value="RCH55349.1"/>
    <property type="molecule type" value="Genomic_DNA"/>
</dbReference>
<evidence type="ECO:0000313" key="3">
    <source>
        <dbReference type="Proteomes" id="UP000253209"/>
    </source>
</evidence>
<evidence type="ECO:0000313" key="2">
    <source>
        <dbReference type="EMBL" id="RCH55349.1"/>
    </source>
</evidence>
<dbReference type="InterPro" id="IPR036237">
    <property type="entry name" value="Xyl_isomerase-like_sf"/>
</dbReference>
<gene>
    <name evidence="2" type="ORF">DJ568_09210</name>
</gene>
<organism evidence="2 3">
    <name type="scientific">Mucilaginibacter hurinus</name>
    <dbReference type="NCBI Taxonomy" id="2201324"/>
    <lineage>
        <taxon>Bacteria</taxon>
        <taxon>Pseudomonadati</taxon>
        <taxon>Bacteroidota</taxon>
        <taxon>Sphingobacteriia</taxon>
        <taxon>Sphingobacteriales</taxon>
        <taxon>Sphingobacteriaceae</taxon>
        <taxon>Mucilaginibacter</taxon>
    </lineage>
</organism>
<accession>A0A367GPH5</accession>
<dbReference type="Gene3D" id="3.20.20.150">
    <property type="entry name" value="Divalent-metal-dependent TIM barrel enzymes"/>
    <property type="match status" value="1"/>
</dbReference>
<dbReference type="SUPFAM" id="SSF51658">
    <property type="entry name" value="Xylose isomerase-like"/>
    <property type="match status" value="1"/>
</dbReference>
<dbReference type="RefSeq" id="WP_114004971.1">
    <property type="nucleotide sequence ID" value="NZ_QGDC01000004.1"/>
</dbReference>
<evidence type="ECO:0000259" key="1">
    <source>
        <dbReference type="Pfam" id="PF01261"/>
    </source>
</evidence>
<comment type="caution">
    <text evidence="2">The sequence shown here is derived from an EMBL/GenBank/DDBJ whole genome shotgun (WGS) entry which is preliminary data.</text>
</comment>
<keyword evidence="3" id="KW-1185">Reference proteome</keyword>
<protein>
    <recommendedName>
        <fullName evidence="1">Xylose isomerase-like TIM barrel domain-containing protein</fullName>
    </recommendedName>
</protein>
<dbReference type="Pfam" id="PF01261">
    <property type="entry name" value="AP_endonuc_2"/>
    <property type="match status" value="1"/>
</dbReference>
<sequence>MIKLGIKTDPINNRFSFEWLFDLLKEEGIKFVQLGTFSEIYTLEDDYFHHLKESAVARGLHIKSAFTSFRELGGFFYGNKYMERAARKNFERYIEVASILGVDYCGSNPGAVYRDQMHLKSEGITCYLTHMKELMSFAYDKGLKGLTIEPMSCLAEPPTLPAEMDHMISTLMDYHESTPGTVPVYLCGDISHGYANANSEIVYTNTQLFEHAVAYMAEFHFKNTDNMYNSTFGFSPEEQLKGVINLPELKKLILENTARFPVDEVVGYLEINGPKTGRDYTDILLENTLRTSLRALKDFF</sequence>
<dbReference type="InterPro" id="IPR013022">
    <property type="entry name" value="Xyl_isomerase-like_TIM-brl"/>
</dbReference>
<dbReference type="OrthoDB" id="226562at2"/>